<name>A0A7K1KPC1_9BACT</name>
<accession>A0A7K1KPC1</accession>
<proteinExistence type="predicted"/>
<gene>
    <name evidence="7" type="ORF">GKC30_09885</name>
</gene>
<evidence type="ECO:0000256" key="1">
    <source>
        <dbReference type="ARBA" id="ARBA00004370"/>
    </source>
</evidence>
<dbReference type="GO" id="GO:0005886">
    <property type="term" value="C:plasma membrane"/>
    <property type="evidence" value="ECO:0007669"/>
    <property type="project" value="TreeGrafter"/>
</dbReference>
<evidence type="ECO:0000313" key="7">
    <source>
        <dbReference type="EMBL" id="MUM77943.1"/>
    </source>
</evidence>
<feature type="transmembrane region" description="Helical" evidence="5">
    <location>
        <begin position="96"/>
        <end position="115"/>
    </location>
</feature>
<keyword evidence="3 5" id="KW-1133">Transmembrane helix</keyword>
<feature type="transmembrane region" description="Helical" evidence="5">
    <location>
        <begin position="158"/>
        <end position="175"/>
    </location>
</feature>
<dbReference type="EMBL" id="WODC01000006">
    <property type="protein sequence ID" value="MUM77943.1"/>
    <property type="molecule type" value="Genomic_DNA"/>
</dbReference>
<evidence type="ECO:0000256" key="5">
    <source>
        <dbReference type="SAM" id="Phobius"/>
    </source>
</evidence>
<evidence type="ECO:0000256" key="2">
    <source>
        <dbReference type="ARBA" id="ARBA00022692"/>
    </source>
</evidence>
<sequence length="405" mass="43948">MIAEPITALADAAPALETAIRAAALLAAALIVYLAARLVAVRLARVLVPRSQGVFAAQLMEEGVFARAALLAPAPVLSMGAELFPGSATLLREAVGVYLSVTVVLILLPTVNALVRLYETYEISRRRPIKGYAQLFKLFISILGAVSVIALLLGQSPWGLLSGIGAMTAVLMLIFRDTILSLVAGVQIGANDLLRKGDWIEMPSMAADGDVIDVALHTVKVQNWDKTITAIPTHKFLDTPFKNWRGMTQAGGRRIKRSLLIDLSSIRFADETLLDKLSAVQSLAPHIARRKAEIDEYNARVGADPRSALNGRRMTNIGLFRLYALDYVTNHPGTRADMTLLVRQLQPAAEGGLPLEIYCFTNDTAWSAYEGIQSDLFDHLLAALPHFGLRAYQRDALVDARTAEG</sequence>
<evidence type="ECO:0000259" key="6">
    <source>
        <dbReference type="Pfam" id="PF00924"/>
    </source>
</evidence>
<organism evidence="7 8">
    <name type="scientific">Pseudodesulfovibrio alkaliphilus</name>
    <dbReference type="NCBI Taxonomy" id="2661613"/>
    <lineage>
        <taxon>Bacteria</taxon>
        <taxon>Pseudomonadati</taxon>
        <taxon>Thermodesulfobacteriota</taxon>
        <taxon>Desulfovibrionia</taxon>
        <taxon>Desulfovibrionales</taxon>
        <taxon>Desulfovibrionaceae</taxon>
    </lineage>
</organism>
<dbReference type="Proteomes" id="UP000461162">
    <property type="component" value="Unassembled WGS sequence"/>
</dbReference>
<feature type="transmembrane region" description="Helical" evidence="5">
    <location>
        <begin position="135"/>
        <end position="152"/>
    </location>
</feature>
<dbReference type="RefSeq" id="WP_155934572.1">
    <property type="nucleotide sequence ID" value="NZ_WODC01000006.1"/>
</dbReference>
<comment type="caution">
    <text evidence="7">The sequence shown here is derived from an EMBL/GenBank/DDBJ whole genome shotgun (WGS) entry which is preliminary data.</text>
</comment>
<keyword evidence="8" id="KW-1185">Reference proteome</keyword>
<dbReference type="AlphaFoldDB" id="A0A7K1KPC1"/>
<evidence type="ECO:0000256" key="4">
    <source>
        <dbReference type="ARBA" id="ARBA00023136"/>
    </source>
</evidence>
<dbReference type="InterPro" id="IPR023408">
    <property type="entry name" value="MscS_beta-dom_sf"/>
</dbReference>
<dbReference type="GO" id="GO:0071470">
    <property type="term" value="P:cellular response to osmotic stress"/>
    <property type="evidence" value="ECO:0007669"/>
    <property type="project" value="InterPro"/>
</dbReference>
<feature type="domain" description="Mechanosensitive ion channel MscS" evidence="6">
    <location>
        <begin position="177"/>
        <end position="245"/>
    </location>
</feature>
<reference evidence="7 8" key="1">
    <citation type="submission" date="2019-11" db="EMBL/GenBank/DDBJ databases">
        <title>Pseudodesulfovibrio alkaliphilus, sp. nov., an alkaliphilic sulfate-reducing bacteria from mud volcano of Taman peninsula, Russia.</title>
        <authorList>
            <person name="Frolova A."/>
            <person name="Merkel A.Y."/>
            <person name="Slobodkin A.I."/>
        </authorList>
    </citation>
    <scope>NUCLEOTIDE SEQUENCE [LARGE SCALE GENOMIC DNA]</scope>
    <source>
        <strain evidence="7 8">F-1</strain>
    </source>
</reference>
<evidence type="ECO:0000256" key="3">
    <source>
        <dbReference type="ARBA" id="ARBA00022989"/>
    </source>
</evidence>
<protein>
    <submittedName>
        <fullName evidence="7">Mechanosensitive ion channel</fullName>
    </submittedName>
</protein>
<keyword evidence="2 5" id="KW-0812">Transmembrane</keyword>
<dbReference type="InterPro" id="IPR030192">
    <property type="entry name" value="YbdG"/>
</dbReference>
<feature type="transmembrane region" description="Helical" evidence="5">
    <location>
        <begin position="64"/>
        <end position="84"/>
    </location>
</feature>
<dbReference type="InterPro" id="IPR006685">
    <property type="entry name" value="MscS_channel_2nd"/>
</dbReference>
<dbReference type="InterPro" id="IPR010920">
    <property type="entry name" value="LSM_dom_sf"/>
</dbReference>
<dbReference type="GO" id="GO:0008381">
    <property type="term" value="F:mechanosensitive monoatomic ion channel activity"/>
    <property type="evidence" value="ECO:0007669"/>
    <property type="project" value="InterPro"/>
</dbReference>
<feature type="transmembrane region" description="Helical" evidence="5">
    <location>
        <begin position="20"/>
        <end position="43"/>
    </location>
</feature>
<dbReference type="Pfam" id="PF00924">
    <property type="entry name" value="MS_channel_2nd"/>
    <property type="match status" value="1"/>
</dbReference>
<dbReference type="PANTHER" id="PTHR30414:SF0">
    <property type="entry name" value="MINICONDUCTANCE MECHANOSENSITIVE CHANNEL YBDG"/>
    <property type="match status" value="1"/>
</dbReference>
<dbReference type="Gene3D" id="2.30.30.60">
    <property type="match status" value="1"/>
</dbReference>
<comment type="subcellular location">
    <subcellularLocation>
        <location evidence="1">Membrane</location>
    </subcellularLocation>
</comment>
<dbReference type="PANTHER" id="PTHR30414">
    <property type="entry name" value="MINICONDUCTANCE MECHANOSENSITIVE CHANNEL YBDG"/>
    <property type="match status" value="1"/>
</dbReference>
<evidence type="ECO:0000313" key="8">
    <source>
        <dbReference type="Proteomes" id="UP000461162"/>
    </source>
</evidence>
<dbReference type="SUPFAM" id="SSF50182">
    <property type="entry name" value="Sm-like ribonucleoproteins"/>
    <property type="match status" value="1"/>
</dbReference>
<keyword evidence="4 5" id="KW-0472">Membrane</keyword>